<reference evidence="3 6" key="2">
    <citation type="journal article" date="2011" name="Virol. J.">
        <title>Breaking the 1000-gene barrier for Mimivirus using ultra-deep genome and transcriptome sequencing.</title>
        <authorList>
            <person name="Legendre M."/>
            <person name="Santini S."/>
            <person name="Rico A."/>
            <person name="Abergel C."/>
            <person name="Claverie J.M."/>
        </authorList>
    </citation>
    <scope>NUCLEOTIDE SEQUENCE [LARGE SCALE GENOMIC DNA]</scope>
</reference>
<gene>
    <name evidence="3" type="primary">R821</name>
    <name evidence="4" type="ORF">MIMI_R821</name>
</gene>
<dbReference type="OrthoDB" id="424at10486"/>
<feature type="compositionally biased region" description="Basic residues" evidence="2">
    <location>
        <begin position="540"/>
        <end position="556"/>
    </location>
</feature>
<reference evidence="5 8" key="3">
    <citation type="submission" date="2014-10" db="EMBL/GenBank/DDBJ databases">
        <title>Pan-genome analysis of Brazilian lineage A amoebal mimiviruses.</title>
        <authorList>
            <person name="Assis F.L."/>
            <person name="Abrahao J.S."/>
            <person name="Kroon E.G."/>
            <person name="Dornas F.P."/>
            <person name="Andrade K.R."/>
            <person name="Borato P.V.M."/>
            <person name="Pilotto M.R."/>
            <person name="Benamar S."/>
            <person name="LaScola B."/>
            <person name="Colson P."/>
        </authorList>
    </citation>
    <scope>NUCLEOTIDE SEQUENCE [LARGE SCALE GENOMIC DNA]</scope>
    <source>
        <strain evidence="5 8">Amazonia</strain>
    </source>
</reference>
<keyword evidence="6" id="KW-1185">Reference proteome</keyword>
<organismHost>
    <name type="scientific">Acanthamoeba polyphaga</name>
    <name type="common">Amoeba</name>
    <dbReference type="NCBI Taxonomy" id="5757"/>
</organismHost>
<accession>A0A0G2Y6N9</accession>
<dbReference type="KEGG" id="vg:9925484"/>
<organism evidence="3 6">
    <name type="scientific">Acanthamoeba polyphaga mimivirus</name>
    <name type="common">APMV</name>
    <dbReference type="NCBI Taxonomy" id="212035"/>
    <lineage>
        <taxon>Viruses</taxon>
        <taxon>Varidnaviria</taxon>
        <taxon>Bamfordvirae</taxon>
        <taxon>Nucleocytoviricota</taxon>
        <taxon>Megaviricetes</taxon>
        <taxon>Imitervirales</taxon>
        <taxon>Mimiviridae</taxon>
        <taxon>Megamimivirinae</taxon>
        <taxon>Mimivirus</taxon>
        <taxon>Mimivirus bradfordmassiliense</taxon>
    </lineage>
</organism>
<name>A0A0G2Y6N9_MIMIV</name>
<proteinExistence type="predicted"/>
<sequence length="556" mass="64414">MNMLTTIKFQNDNYYFANDITDLKLTHLPRYNNGRELIRDKGIKEPDFTYVKKSGNKWIEADGVSCRYDKPIIKVDYAKENLLIENKIVKKVSKKPLIKTKSKKVVVKEDSESNSESDDVEPEIVDGMKQEYGPDGKRIGLAPGILVLKKKEMFKNADKEVLEIEVRGTRRYDNIFFSVNDLSVGFHVDRLRATVLSKNSSYVYGLHFRYFMIEIIDKNVDERKKSKKVKEPKISYRKKMFLTYIGLHHMFHTTKGAAFDIDFIGWIHKNLFKVHLGTDEQKLKLASNLMGLSVNEVKAVFTKTSSAFPAIYLYTIGKVKDLRASFNLGPEYDDDDFIGKAGKTDNIYRRTMEHDETYGKIPGANLHLKWYVFVMPFNLQKAETEILNMFRMTNKILTHPKHNELVIIPKEKKDQKYIIDQYDCISAKYAGIAKGLTEEIEKLNDKIERIEMKHSNDIDKIEMKHSNEIEKFDKENKLLKKDINLFEYKLEQKDREIRRLKKLADYNSDESEVEEKSKKLLSGFKTSGSSIQSKKSAGSKSKKSTGSKSSKSKRSK</sequence>
<evidence type="ECO:0000313" key="8">
    <source>
        <dbReference type="Proteomes" id="UP000274448"/>
    </source>
</evidence>
<dbReference type="SMR" id="A0A0G2Y6N9"/>
<evidence type="ECO:0000256" key="1">
    <source>
        <dbReference type="SAM" id="Coils"/>
    </source>
</evidence>
<protein>
    <submittedName>
        <fullName evidence="4">Uncharacterized protein R821</fullName>
    </submittedName>
</protein>
<dbReference type="GeneID" id="9925484"/>
<evidence type="ECO:0000313" key="3">
    <source>
        <dbReference type="EMBL" id="ADO18871.1"/>
    </source>
</evidence>
<evidence type="ECO:0000313" key="4">
    <source>
        <dbReference type="EMBL" id="AEJ35068.1"/>
    </source>
</evidence>
<reference evidence="4 7" key="1">
    <citation type="journal article" date="2011" name="Proc. Natl. Acad. Sci. U.S.A.">
        <title>Mimivirus shows dramatic genome reduction after intraamoebal culture.</title>
        <authorList>
            <person name="Boyer M."/>
            <person name="Azza S."/>
            <person name="Barrassi L."/>
            <person name="Klose T."/>
            <person name="Campocasso A."/>
            <person name="Pagnier I."/>
            <person name="Fournous G."/>
            <person name="Borg A."/>
            <person name="Robert C."/>
            <person name="Zhang X."/>
            <person name="Desnues C."/>
            <person name="Henrissat B."/>
            <person name="Rossmann M.G."/>
            <person name="La Scola B."/>
            <person name="Raoult D."/>
        </authorList>
    </citation>
    <scope>NUCLEOTIDE SEQUENCE [LARGE SCALE GENOMIC DNA]</scope>
    <source>
        <strain evidence="4">M4</strain>
    </source>
</reference>
<evidence type="ECO:0000256" key="2">
    <source>
        <dbReference type="SAM" id="MobiDB-lite"/>
    </source>
</evidence>
<dbReference type="Proteomes" id="UP000274448">
    <property type="component" value="Segment"/>
</dbReference>
<dbReference type="EMBL" id="HQ336222">
    <property type="protein sequence ID" value="ADO18871.1"/>
    <property type="molecule type" value="Genomic_DNA"/>
</dbReference>
<dbReference type="RefSeq" id="YP_003987353.1">
    <property type="nucleotide sequence ID" value="NC_014649.1"/>
</dbReference>
<dbReference type="Proteomes" id="UP000240552">
    <property type="component" value="Segment"/>
</dbReference>
<dbReference type="EMBL" id="JN036606">
    <property type="protein sequence ID" value="AEJ35068.1"/>
    <property type="molecule type" value="Genomic_DNA"/>
</dbReference>
<dbReference type="EMBL" id="KM982403">
    <property type="protein sequence ID" value="AKI81498.1"/>
    <property type="molecule type" value="Genomic_DNA"/>
</dbReference>
<evidence type="ECO:0000313" key="5">
    <source>
        <dbReference type="EMBL" id="AKI81498.1"/>
    </source>
</evidence>
<evidence type="ECO:0000313" key="7">
    <source>
        <dbReference type="Proteomes" id="UP000240552"/>
    </source>
</evidence>
<evidence type="ECO:0000313" key="6">
    <source>
        <dbReference type="Proteomes" id="UP000201519"/>
    </source>
</evidence>
<dbReference type="Proteomes" id="UP000201519">
    <property type="component" value="Segment"/>
</dbReference>
<accession>E3VXW2</accession>
<feature type="coiled-coil region" evidence="1">
    <location>
        <begin position="433"/>
        <end position="503"/>
    </location>
</feature>
<feature type="region of interest" description="Disordered" evidence="2">
    <location>
        <begin position="523"/>
        <end position="556"/>
    </location>
</feature>
<feature type="compositionally biased region" description="Low complexity" evidence="2">
    <location>
        <begin position="523"/>
        <end position="539"/>
    </location>
</feature>
<keyword evidence="1" id="KW-0175">Coiled coil</keyword>